<organism evidence="1 2">
    <name type="scientific">Meganyctiphanes norvegica</name>
    <name type="common">Northern krill</name>
    <name type="synonym">Thysanopoda norvegica</name>
    <dbReference type="NCBI Taxonomy" id="48144"/>
    <lineage>
        <taxon>Eukaryota</taxon>
        <taxon>Metazoa</taxon>
        <taxon>Ecdysozoa</taxon>
        <taxon>Arthropoda</taxon>
        <taxon>Crustacea</taxon>
        <taxon>Multicrustacea</taxon>
        <taxon>Malacostraca</taxon>
        <taxon>Eumalacostraca</taxon>
        <taxon>Eucarida</taxon>
        <taxon>Euphausiacea</taxon>
        <taxon>Euphausiidae</taxon>
        <taxon>Meganyctiphanes</taxon>
    </lineage>
</organism>
<dbReference type="Proteomes" id="UP001497623">
    <property type="component" value="Unassembled WGS sequence"/>
</dbReference>
<dbReference type="AlphaFoldDB" id="A0AAV2R214"/>
<proteinExistence type="predicted"/>
<feature type="non-terminal residue" evidence="1">
    <location>
        <position position="245"/>
    </location>
</feature>
<keyword evidence="2" id="KW-1185">Reference proteome</keyword>
<accession>A0AAV2R214</accession>
<evidence type="ECO:0000313" key="1">
    <source>
        <dbReference type="EMBL" id="CAL4105091.1"/>
    </source>
</evidence>
<gene>
    <name evidence="1" type="ORF">MNOR_LOCUS18004</name>
</gene>
<sequence length="245" mass="30691">MQQRKKCWFKHLKLCETHVKFRDCNAESTLCPFYHSVICRNNMRMERCNYGNIYKFSHINKNESINIENLTRQKRNRNYGDHNEFRRIEYNKEQNQHLDNKYKENPNNYYNRNINRNWQNGNRNGERYNERNQQYNKYLLTNQPFNNNWNKDKSKWNQDRHKYNRYNRMGHQALLERYLKQQETYKQMGMIMEEMAKIMHRQTFDLEKMEKKSKDEKQPSKKLYQNIRRLVTKTRKHKKIFDEYS</sequence>
<comment type="caution">
    <text evidence="1">The sequence shown here is derived from an EMBL/GenBank/DDBJ whole genome shotgun (WGS) entry which is preliminary data.</text>
</comment>
<dbReference type="EMBL" id="CAXKWB010012667">
    <property type="protein sequence ID" value="CAL4105091.1"/>
    <property type="molecule type" value="Genomic_DNA"/>
</dbReference>
<protein>
    <submittedName>
        <fullName evidence="1">Uncharacterized protein</fullName>
    </submittedName>
</protein>
<reference evidence="1 2" key="1">
    <citation type="submission" date="2024-05" db="EMBL/GenBank/DDBJ databases">
        <authorList>
            <person name="Wallberg A."/>
        </authorList>
    </citation>
    <scope>NUCLEOTIDE SEQUENCE [LARGE SCALE GENOMIC DNA]</scope>
</reference>
<name>A0AAV2R214_MEGNR</name>
<evidence type="ECO:0000313" key="2">
    <source>
        <dbReference type="Proteomes" id="UP001497623"/>
    </source>
</evidence>